<dbReference type="EMBL" id="GBRH01247067">
    <property type="protein sequence ID" value="JAD50828.1"/>
    <property type="molecule type" value="Transcribed_RNA"/>
</dbReference>
<dbReference type="AlphaFoldDB" id="A0A0A9ALR7"/>
<proteinExistence type="predicted"/>
<accession>A0A0A9ALR7</accession>
<protein>
    <submittedName>
        <fullName evidence="2">Uncharacterized protein</fullName>
    </submittedName>
</protein>
<organism evidence="2">
    <name type="scientific">Arundo donax</name>
    <name type="common">Giant reed</name>
    <name type="synonym">Donax arundinaceus</name>
    <dbReference type="NCBI Taxonomy" id="35708"/>
    <lineage>
        <taxon>Eukaryota</taxon>
        <taxon>Viridiplantae</taxon>
        <taxon>Streptophyta</taxon>
        <taxon>Embryophyta</taxon>
        <taxon>Tracheophyta</taxon>
        <taxon>Spermatophyta</taxon>
        <taxon>Magnoliopsida</taxon>
        <taxon>Liliopsida</taxon>
        <taxon>Poales</taxon>
        <taxon>Poaceae</taxon>
        <taxon>PACMAD clade</taxon>
        <taxon>Arundinoideae</taxon>
        <taxon>Arundineae</taxon>
        <taxon>Arundo</taxon>
    </lineage>
</organism>
<feature type="compositionally biased region" description="Polar residues" evidence="1">
    <location>
        <begin position="40"/>
        <end position="52"/>
    </location>
</feature>
<name>A0A0A9ALR7_ARUDO</name>
<reference evidence="2" key="2">
    <citation type="journal article" date="2015" name="Data Brief">
        <title>Shoot transcriptome of the giant reed, Arundo donax.</title>
        <authorList>
            <person name="Barrero R.A."/>
            <person name="Guerrero F.D."/>
            <person name="Moolhuijzen P."/>
            <person name="Goolsby J.A."/>
            <person name="Tidwell J."/>
            <person name="Bellgard S.E."/>
            <person name="Bellgard M.I."/>
        </authorList>
    </citation>
    <scope>NUCLEOTIDE SEQUENCE</scope>
    <source>
        <tissue evidence="2">Shoot tissue taken approximately 20 cm above the soil surface</tissue>
    </source>
</reference>
<reference evidence="2" key="1">
    <citation type="submission" date="2014-09" db="EMBL/GenBank/DDBJ databases">
        <authorList>
            <person name="Magalhaes I.L.F."/>
            <person name="Oliveira U."/>
            <person name="Santos F.R."/>
            <person name="Vidigal T.H.D.A."/>
            <person name="Brescovit A.D."/>
            <person name="Santos A.J."/>
        </authorList>
    </citation>
    <scope>NUCLEOTIDE SEQUENCE</scope>
    <source>
        <tissue evidence="2">Shoot tissue taken approximately 20 cm above the soil surface</tissue>
    </source>
</reference>
<evidence type="ECO:0000256" key="1">
    <source>
        <dbReference type="SAM" id="MobiDB-lite"/>
    </source>
</evidence>
<evidence type="ECO:0000313" key="2">
    <source>
        <dbReference type="EMBL" id="JAD50828.1"/>
    </source>
</evidence>
<feature type="region of interest" description="Disordered" evidence="1">
    <location>
        <begin position="1"/>
        <end position="56"/>
    </location>
</feature>
<sequence length="199" mass="20910">MKDLHSVASSMTPKILGPLPTPTGVAPERPSYPDTKGSDAETSGVSPQSQPPSMLRELSARSMAPHLRIPSMVPHLRVPSKMSQVHVQSVMLQAEYSGAKTMIHVNSTPPLLSAPKGHATSPSTEELKHHQLPGLDMKAKDIECAAPIVALKSPDSTAAILTTEGQKDSTLKSMVSSNQAATLAADALLALSGPDEKGR</sequence>